<dbReference type="Gene3D" id="2.30.22.10">
    <property type="entry name" value="Head domain of nucleotide exchange factor GrpE"/>
    <property type="match status" value="1"/>
</dbReference>
<dbReference type="Pfam" id="PF01025">
    <property type="entry name" value="GrpE"/>
    <property type="match status" value="1"/>
</dbReference>
<dbReference type="Proteomes" id="UP000295680">
    <property type="component" value="Unassembled WGS sequence"/>
</dbReference>
<dbReference type="GO" id="GO:0042803">
    <property type="term" value="F:protein homodimerization activity"/>
    <property type="evidence" value="ECO:0007669"/>
    <property type="project" value="InterPro"/>
</dbReference>
<dbReference type="GO" id="GO:0006457">
    <property type="term" value="P:protein folding"/>
    <property type="evidence" value="ECO:0007669"/>
    <property type="project" value="InterPro"/>
</dbReference>
<dbReference type="PRINTS" id="PR00773">
    <property type="entry name" value="GRPEPROTEIN"/>
</dbReference>
<keyword evidence="1" id="KW-0143">Chaperone</keyword>
<organism evidence="2 3">
    <name type="scientific">Actinocrispum wychmicini</name>
    <dbReference type="NCBI Taxonomy" id="1213861"/>
    <lineage>
        <taxon>Bacteria</taxon>
        <taxon>Bacillati</taxon>
        <taxon>Actinomycetota</taxon>
        <taxon>Actinomycetes</taxon>
        <taxon>Pseudonocardiales</taxon>
        <taxon>Pseudonocardiaceae</taxon>
        <taxon>Actinocrispum</taxon>
    </lineage>
</organism>
<proteinExistence type="predicted"/>
<reference evidence="2 3" key="1">
    <citation type="submission" date="2019-03" db="EMBL/GenBank/DDBJ databases">
        <title>Genomic Encyclopedia of Type Strains, Phase IV (KMG-IV): sequencing the most valuable type-strain genomes for metagenomic binning, comparative biology and taxonomic classification.</title>
        <authorList>
            <person name="Goeker M."/>
        </authorList>
    </citation>
    <scope>NUCLEOTIDE SEQUENCE [LARGE SCALE GENOMIC DNA]</scope>
    <source>
        <strain evidence="2 3">DSM 45934</strain>
    </source>
</reference>
<accession>A0A4R2JPR1</accession>
<dbReference type="InterPro" id="IPR009012">
    <property type="entry name" value="GrpE_head"/>
</dbReference>
<evidence type="ECO:0000313" key="2">
    <source>
        <dbReference type="EMBL" id="TCO62171.1"/>
    </source>
</evidence>
<dbReference type="OrthoDB" id="5191115at2"/>
<dbReference type="GO" id="GO:0051087">
    <property type="term" value="F:protein-folding chaperone binding"/>
    <property type="evidence" value="ECO:0007669"/>
    <property type="project" value="InterPro"/>
</dbReference>
<keyword evidence="3" id="KW-1185">Reference proteome</keyword>
<comment type="caution">
    <text evidence="2">The sequence shown here is derived from an EMBL/GenBank/DDBJ whole genome shotgun (WGS) entry which is preliminary data.</text>
</comment>
<protein>
    <submittedName>
        <fullName evidence="2">GrpE protein</fullName>
    </submittedName>
</protein>
<gene>
    <name evidence="2" type="ORF">EV192_102308</name>
</gene>
<dbReference type="RefSeq" id="WP_132113745.1">
    <property type="nucleotide sequence ID" value="NZ_SLWS01000002.1"/>
</dbReference>
<dbReference type="AlphaFoldDB" id="A0A4R2JPR1"/>
<dbReference type="SUPFAM" id="SSF51064">
    <property type="entry name" value="Head domain of nucleotide exchange factor GrpE"/>
    <property type="match status" value="1"/>
</dbReference>
<dbReference type="GO" id="GO:0000774">
    <property type="term" value="F:adenyl-nucleotide exchange factor activity"/>
    <property type="evidence" value="ECO:0007669"/>
    <property type="project" value="InterPro"/>
</dbReference>
<evidence type="ECO:0000256" key="1">
    <source>
        <dbReference type="ARBA" id="ARBA00023186"/>
    </source>
</evidence>
<dbReference type="EMBL" id="SLWS01000002">
    <property type="protein sequence ID" value="TCO62171.1"/>
    <property type="molecule type" value="Genomic_DNA"/>
</dbReference>
<sequence>MTSDDSRWPLASHLLERMNLRDELDSLLESLIPVLDSFDRLECHVNNGKPLDDPADLVVTCVRIGEQMRSALADSGLVPFGARGDSVDLGGYRVIGARPCADLPARTVVEVVRPGYQKDGRIFRSAEVIVADGTKESQA</sequence>
<dbReference type="InterPro" id="IPR000740">
    <property type="entry name" value="GrpE"/>
</dbReference>
<evidence type="ECO:0000313" key="3">
    <source>
        <dbReference type="Proteomes" id="UP000295680"/>
    </source>
</evidence>
<name>A0A4R2JPR1_9PSEU</name>